<accession>F9WT22</accession>
<organism evidence="2 3">
    <name type="scientific">Trypanosoma vivax (strain Y486)</name>
    <dbReference type="NCBI Taxonomy" id="1055687"/>
    <lineage>
        <taxon>Eukaryota</taxon>
        <taxon>Discoba</taxon>
        <taxon>Euglenozoa</taxon>
        <taxon>Kinetoplastea</taxon>
        <taxon>Metakinetoplastina</taxon>
        <taxon>Trypanosomatida</taxon>
        <taxon>Trypanosomatidae</taxon>
        <taxon>Trypanosoma</taxon>
        <taxon>Duttonella</taxon>
    </lineage>
</organism>
<keyword evidence="3" id="KW-1185">Reference proteome</keyword>
<name>F9WT22_TRYVY</name>
<feature type="non-terminal residue" evidence="2">
    <location>
        <position position="540"/>
    </location>
</feature>
<feature type="compositionally biased region" description="Low complexity" evidence="1">
    <location>
        <begin position="481"/>
        <end position="491"/>
    </location>
</feature>
<feature type="region of interest" description="Disordered" evidence="1">
    <location>
        <begin position="458"/>
        <end position="530"/>
    </location>
</feature>
<feature type="compositionally biased region" description="Basic and acidic residues" evidence="1">
    <location>
        <begin position="121"/>
        <end position="141"/>
    </location>
</feature>
<reference evidence="2 3" key="1">
    <citation type="journal article" date="2012" name="Proc. Natl. Acad. Sci. U.S.A.">
        <title>Antigenic diversity is generated by distinct evolutionary mechanisms in African trypanosome species.</title>
        <authorList>
            <person name="Jackson A.P."/>
            <person name="Berry A."/>
            <person name="Aslett M."/>
            <person name="Allison H.C."/>
            <person name="Burton P."/>
            <person name="Vavrova-Anderson J."/>
            <person name="Brown R."/>
            <person name="Browne H."/>
            <person name="Corton N."/>
            <person name="Hauser H."/>
            <person name="Gamble J."/>
            <person name="Gilderthorp R."/>
            <person name="Marcello L."/>
            <person name="McQuillan J."/>
            <person name="Otto T.D."/>
            <person name="Quail M.A."/>
            <person name="Sanders M.J."/>
            <person name="van Tonder A."/>
            <person name="Ginger M.L."/>
            <person name="Field M.C."/>
            <person name="Barry J.D."/>
            <person name="Hertz-Fowler C."/>
            <person name="Berriman M."/>
        </authorList>
    </citation>
    <scope>NUCLEOTIDE SEQUENCE</scope>
    <source>
        <strain evidence="2 3">Y486</strain>
    </source>
</reference>
<gene>
    <name evidence="2" type="ORF">TvY486_0035750</name>
</gene>
<evidence type="ECO:0000313" key="3">
    <source>
        <dbReference type="Proteomes" id="UP000009027"/>
    </source>
</evidence>
<proteinExistence type="predicted"/>
<dbReference type="VEuPathDB" id="TriTrypDB:TvY486_0035750"/>
<evidence type="ECO:0000313" key="2">
    <source>
        <dbReference type="EMBL" id="CCD20711.1"/>
    </source>
</evidence>
<feature type="region of interest" description="Disordered" evidence="1">
    <location>
        <begin position="115"/>
        <end position="181"/>
    </location>
</feature>
<dbReference type="EMBL" id="CAEX01006156">
    <property type="protein sequence ID" value="CCD20711.1"/>
    <property type="molecule type" value="Genomic_DNA"/>
</dbReference>
<evidence type="ECO:0008006" key="4">
    <source>
        <dbReference type="Google" id="ProtNLM"/>
    </source>
</evidence>
<evidence type="ECO:0000256" key="1">
    <source>
        <dbReference type="SAM" id="MobiDB-lite"/>
    </source>
</evidence>
<dbReference type="Proteomes" id="UP000009027">
    <property type="component" value="Unassembled WGS sequence"/>
</dbReference>
<protein>
    <recommendedName>
        <fullName evidence="4">Trypanosome variant surface glycoprotein A-type N-terminal domain-containing protein</fullName>
    </recommendedName>
</protein>
<sequence>MVHWSALRGSRAVVRLPRCACLAARGAFPVPSLSLMTSRRAAQGASAYRARASTRSQRAWTPHAGSFAAEDKDAGERGLLARGKGSAHGAGHSRRALSRALCGYSGDRVRARCGAAGNGAHDAEDKRREDLRHVKQNETARGKPGAGGAHEGGCSNDTAGTRGSIGGHRRDRGRGAAKGEAARSAVEAADAAAQKATAIFHKALAAHGQLTHLAGQIDGWMLQLATYNGGQSGQYNVQCISTGAGQRGTAAGADKYAGTNAQAKVNAQLETITSCLALPAHAPEASEALTQVTVAELEGPLKTDAFVVPFDGATTTGAELELQATGLAADTGCNLLSGNTRASKAALFDTRNGANPFGVFGGLWIASATKDNKGIKLTITKKAPSKSSYSGGTAVIGEHRTNAEQVTKIDNAKDSETLKAALTLAAEVEAFLNGSAEDDGTAAALLGRADKALQLATKEAAERNTQTPRTSDLAKKGTVRPQTAAQPAAQAGTRSNGEEGASEEAATVQEERSGNERSQNTRPDTAYWPGAVRAATLALA</sequence>
<dbReference type="AlphaFoldDB" id="F9WT22"/>